<dbReference type="InterPro" id="IPR008538">
    <property type="entry name" value="Uma2"/>
</dbReference>
<proteinExistence type="predicted"/>
<name>A0A170PJN8_9CHLR</name>
<dbReference type="PANTHER" id="PTHR33352">
    <property type="entry name" value="SLR1095 PROTEIN"/>
    <property type="match status" value="1"/>
</dbReference>
<evidence type="ECO:0000259" key="1">
    <source>
        <dbReference type="Pfam" id="PF05685"/>
    </source>
</evidence>
<keyword evidence="3" id="KW-1185">Reference proteome</keyword>
<evidence type="ECO:0000313" key="2">
    <source>
        <dbReference type="EMBL" id="CUS05793.1"/>
    </source>
</evidence>
<dbReference type="InterPro" id="IPR012296">
    <property type="entry name" value="Nuclease_put_TT1808"/>
</dbReference>
<sequence length="234" mass="27090">MTEIIEVIERYEVPELPALDLPEEDGVPLETNWHRAQINLLIDVVTHRWRARRDYFVGGNMFIYYSARQARNREYKGPDFFLVKDVDGTPARGKWVVWEEDGRFPDAIIELMSPSTAAQDLGRKKALYERTFHTPDYFAYDPNDDALYGWRLRDRDYEPLEPDAAGRLWSAELDARLGRWEGDYLGQTATWLRLFDAEGQLLPTHGEAGHTRAAELAAEYARLLDELRRLKGGS</sequence>
<dbReference type="AlphaFoldDB" id="A0A170PJN8"/>
<dbReference type="CDD" id="cd06260">
    <property type="entry name" value="DUF820-like"/>
    <property type="match status" value="1"/>
</dbReference>
<reference evidence="2" key="1">
    <citation type="submission" date="2016-01" db="EMBL/GenBank/DDBJ databases">
        <authorList>
            <person name="Mcilroy J.S."/>
            <person name="Karst M S."/>
            <person name="Albertsen M."/>
        </authorList>
    </citation>
    <scope>NUCLEOTIDE SEQUENCE</scope>
    <source>
        <strain evidence="2">Cfx-K</strain>
    </source>
</reference>
<dbReference type="Gene3D" id="3.90.1570.10">
    <property type="entry name" value="tt1808, chain A"/>
    <property type="match status" value="1"/>
</dbReference>
<accession>A0A170PJN8</accession>
<dbReference type="Pfam" id="PF05685">
    <property type="entry name" value="Uma2"/>
    <property type="match status" value="1"/>
</dbReference>
<evidence type="ECO:0000313" key="3">
    <source>
        <dbReference type="Proteomes" id="UP000215027"/>
    </source>
</evidence>
<feature type="domain" description="Putative restriction endonuclease" evidence="1">
    <location>
        <begin position="30"/>
        <end position="176"/>
    </location>
</feature>
<dbReference type="RefSeq" id="WP_095045158.1">
    <property type="nucleotide sequence ID" value="NZ_LN890656.1"/>
</dbReference>
<dbReference type="OrthoDB" id="151477at2"/>
<dbReference type="EMBL" id="LN890656">
    <property type="protein sequence ID" value="CUS05793.1"/>
    <property type="molecule type" value="Genomic_DNA"/>
</dbReference>
<dbReference type="SUPFAM" id="SSF52980">
    <property type="entry name" value="Restriction endonuclease-like"/>
    <property type="match status" value="1"/>
</dbReference>
<protein>
    <recommendedName>
        <fullName evidence="1">Putative restriction endonuclease domain-containing protein</fullName>
    </recommendedName>
</protein>
<dbReference type="PANTHER" id="PTHR33352:SF3">
    <property type="entry name" value="SLR1612 PROTEIN"/>
    <property type="match status" value="1"/>
</dbReference>
<organism evidence="2 3">
    <name type="scientific">Candidatus Promineifilum breve</name>
    <dbReference type="NCBI Taxonomy" id="1806508"/>
    <lineage>
        <taxon>Bacteria</taxon>
        <taxon>Bacillati</taxon>
        <taxon>Chloroflexota</taxon>
        <taxon>Ardenticatenia</taxon>
        <taxon>Candidatus Promineifilales</taxon>
        <taxon>Candidatus Promineifilaceae</taxon>
        <taxon>Candidatus Promineifilum</taxon>
    </lineage>
</organism>
<dbReference type="Proteomes" id="UP000215027">
    <property type="component" value="Chromosome II"/>
</dbReference>
<dbReference type="InterPro" id="IPR011335">
    <property type="entry name" value="Restrct_endonuc-II-like"/>
</dbReference>
<gene>
    <name evidence="2" type="ORF">CFX0092_B0259</name>
</gene>
<dbReference type="KEGG" id="pbf:CFX0092_B0259"/>